<dbReference type="InterPro" id="IPR036259">
    <property type="entry name" value="MFS_trans_sf"/>
</dbReference>
<dbReference type="InterPro" id="IPR004896">
    <property type="entry name" value="PucC-rel"/>
</dbReference>
<dbReference type="SUPFAM" id="SSF103473">
    <property type="entry name" value="MFS general substrate transporter"/>
    <property type="match status" value="1"/>
</dbReference>
<proteinExistence type="inferred from homology"/>
<evidence type="ECO:0000256" key="3">
    <source>
        <dbReference type="ARBA" id="ARBA00022692"/>
    </source>
</evidence>
<dbReference type="InterPro" id="IPR026036">
    <property type="entry name" value="PucC"/>
</dbReference>
<feature type="transmembrane region" description="Helical" evidence="6">
    <location>
        <begin position="226"/>
        <end position="245"/>
    </location>
</feature>
<dbReference type="Gene3D" id="1.20.1250.20">
    <property type="entry name" value="MFS general substrate transporter like domains"/>
    <property type="match status" value="2"/>
</dbReference>
<keyword evidence="3 6" id="KW-0812">Transmembrane</keyword>
<dbReference type="GO" id="GO:0016020">
    <property type="term" value="C:membrane"/>
    <property type="evidence" value="ECO:0007669"/>
    <property type="project" value="UniProtKB-SubCell"/>
</dbReference>
<comment type="similarity">
    <text evidence="2">Belongs to the PucC family.</text>
</comment>
<accession>A0A858SZ42</accession>
<evidence type="ECO:0000256" key="1">
    <source>
        <dbReference type="ARBA" id="ARBA00004141"/>
    </source>
</evidence>
<comment type="subcellular location">
    <subcellularLocation>
        <location evidence="1">Membrane</location>
        <topology evidence="1">Multi-pass membrane protein</topology>
    </subcellularLocation>
</comment>
<feature type="transmembrane region" description="Helical" evidence="6">
    <location>
        <begin position="327"/>
        <end position="349"/>
    </location>
</feature>
<dbReference type="Pfam" id="PF03209">
    <property type="entry name" value="PUCC"/>
    <property type="match status" value="1"/>
</dbReference>
<gene>
    <name evidence="7" type="ORF">G3256_18960</name>
</gene>
<dbReference type="PIRSF" id="PIRSF016565">
    <property type="entry name" value="PucC"/>
    <property type="match status" value="1"/>
</dbReference>
<geneLocation type="plasmid" evidence="7 8">
    <name>p1</name>
</geneLocation>
<feature type="transmembrane region" description="Helical" evidence="6">
    <location>
        <begin position="36"/>
        <end position="54"/>
    </location>
</feature>
<keyword evidence="7" id="KW-0614">Plasmid</keyword>
<evidence type="ECO:0000256" key="4">
    <source>
        <dbReference type="ARBA" id="ARBA00022989"/>
    </source>
</evidence>
<feature type="transmembrane region" description="Helical" evidence="6">
    <location>
        <begin position="171"/>
        <end position="194"/>
    </location>
</feature>
<sequence length="435" mass="44987">MKPLSWLSIARLGLVQMALGSVVVLTTATMNRVMVVELALPAILPGLLVSLYYGTQFLRPRFGHGADQGGRRTPWIIGGIALLAAGAVGAALSVGLMERSAGAGIAAAVPSFLLIGLGIGSAGTNLLALLASRVSEGRQAPAGSLVWIMMIFGLAVTGITAGILLDPYTHSRLVAVTLGVCAVALALACIGVWGQEGVAAGPAKPRHQAAFRDVTRELWRDPRVRVFTVFVFASMLAYNLQDLILEPFAGHVFGLTVGESTQLGGMHHAGALAGMLIVLLSGTLLARWVTVPIRVWIVGGCVLSGLSLIGLAWGGARAPDWPLAGNIFTLGLANGTFAVAAIGAMMSLAREGGDGREGVRMGLFGAAQAIAFGAGSFIGTAMVDIMRWLTQADATAYGAVFTFEGFVFLIAAGLAMRLTAPGPENRNQTAMMPGE</sequence>
<feature type="transmembrane region" description="Helical" evidence="6">
    <location>
        <begin position="103"/>
        <end position="130"/>
    </location>
</feature>
<feature type="transmembrane region" description="Helical" evidence="6">
    <location>
        <begin position="142"/>
        <end position="165"/>
    </location>
</feature>
<evidence type="ECO:0000313" key="7">
    <source>
        <dbReference type="EMBL" id="QJF53367.1"/>
    </source>
</evidence>
<feature type="transmembrane region" description="Helical" evidence="6">
    <location>
        <begin position="75"/>
        <end position="97"/>
    </location>
</feature>
<feature type="transmembrane region" description="Helical" evidence="6">
    <location>
        <begin position="293"/>
        <end position="315"/>
    </location>
</feature>
<feature type="transmembrane region" description="Helical" evidence="6">
    <location>
        <begin position="395"/>
        <end position="416"/>
    </location>
</feature>
<dbReference type="KEGG" id="rpon:G3256_18960"/>
<evidence type="ECO:0000256" key="6">
    <source>
        <dbReference type="SAM" id="Phobius"/>
    </source>
</evidence>
<dbReference type="EMBL" id="CP048789">
    <property type="protein sequence ID" value="QJF53367.1"/>
    <property type="molecule type" value="Genomic_DNA"/>
</dbReference>
<name>A0A858SZ42_9RHOB</name>
<keyword evidence="5 6" id="KW-0472">Membrane</keyword>
<reference evidence="7 8" key="1">
    <citation type="submission" date="2020-02" db="EMBL/GenBank/DDBJ databases">
        <title>Genome sequence of Roseobacter ponti.</title>
        <authorList>
            <person name="Hollensteiner J."/>
            <person name="Schneider D."/>
            <person name="Poehlein A."/>
            <person name="Daniel R."/>
        </authorList>
    </citation>
    <scope>NUCLEOTIDE SEQUENCE [LARGE SCALE GENOMIC DNA]</scope>
    <source>
        <strain evidence="7 8">DSM 106830</strain>
        <plasmid evidence="7 8">p1</plasmid>
    </source>
</reference>
<dbReference type="CDD" id="cd06176">
    <property type="entry name" value="MFS_BCD_PucC-like"/>
    <property type="match status" value="1"/>
</dbReference>
<keyword evidence="4 6" id="KW-1133">Transmembrane helix</keyword>
<evidence type="ECO:0000256" key="5">
    <source>
        <dbReference type="ARBA" id="ARBA00023136"/>
    </source>
</evidence>
<feature type="transmembrane region" description="Helical" evidence="6">
    <location>
        <begin position="361"/>
        <end position="383"/>
    </location>
</feature>
<dbReference type="PANTHER" id="PTHR23538:SF1">
    <property type="entry name" value="44.5 KD BACTERIOCHLOROPHYLL SYNTHASE SUBUNIT"/>
    <property type="match status" value="1"/>
</dbReference>
<feature type="transmembrane region" description="Helical" evidence="6">
    <location>
        <begin position="265"/>
        <end position="286"/>
    </location>
</feature>
<protein>
    <submittedName>
        <fullName evidence="7">BCD family MFS transporter</fullName>
    </submittedName>
</protein>
<organism evidence="7 8">
    <name type="scientific">Roseobacter ponti</name>
    <dbReference type="NCBI Taxonomy" id="1891787"/>
    <lineage>
        <taxon>Bacteria</taxon>
        <taxon>Pseudomonadati</taxon>
        <taxon>Pseudomonadota</taxon>
        <taxon>Alphaproteobacteria</taxon>
        <taxon>Rhodobacterales</taxon>
        <taxon>Roseobacteraceae</taxon>
        <taxon>Roseobacter</taxon>
    </lineage>
</organism>
<dbReference type="RefSeq" id="WP_169642578.1">
    <property type="nucleotide sequence ID" value="NZ_CP048789.1"/>
</dbReference>
<dbReference type="AlphaFoldDB" id="A0A858SZ42"/>
<evidence type="ECO:0000313" key="8">
    <source>
        <dbReference type="Proteomes" id="UP000503308"/>
    </source>
</evidence>
<keyword evidence="8" id="KW-1185">Reference proteome</keyword>
<evidence type="ECO:0000256" key="2">
    <source>
        <dbReference type="ARBA" id="ARBA00008412"/>
    </source>
</evidence>
<dbReference type="PANTHER" id="PTHR23538">
    <property type="entry name" value="44.5 KD BACTERIOCHLOROPHYLL SYNTHASE SUBUNIT"/>
    <property type="match status" value="1"/>
</dbReference>
<dbReference type="Proteomes" id="UP000503308">
    <property type="component" value="Plasmid p1"/>
</dbReference>